<reference evidence="12 13" key="1">
    <citation type="submission" date="2023-12" db="EMBL/GenBank/DDBJ databases">
        <title>A high-quality genome assembly for Dillenia turbinata (Dilleniales).</title>
        <authorList>
            <person name="Chanderbali A."/>
        </authorList>
    </citation>
    <scope>NUCLEOTIDE SEQUENCE [LARGE SCALE GENOMIC DNA]</scope>
    <source>
        <strain evidence="12">LSX21</strain>
        <tissue evidence="12">Leaf</tissue>
    </source>
</reference>
<dbReference type="GO" id="GO:0004497">
    <property type="term" value="F:monooxygenase activity"/>
    <property type="evidence" value="ECO:0007669"/>
    <property type="project" value="UniProtKB-KW"/>
</dbReference>
<name>A0AAN8VDN8_9MAGN</name>
<evidence type="ECO:0000256" key="2">
    <source>
        <dbReference type="ARBA" id="ARBA00010617"/>
    </source>
</evidence>
<keyword evidence="9 11" id="KW-0503">Monooxygenase</keyword>
<evidence type="ECO:0000256" key="7">
    <source>
        <dbReference type="ARBA" id="ARBA00023002"/>
    </source>
</evidence>
<keyword evidence="6" id="KW-1133">Transmembrane helix</keyword>
<dbReference type="SUPFAM" id="SSF48264">
    <property type="entry name" value="Cytochrome P450"/>
    <property type="match status" value="1"/>
</dbReference>
<dbReference type="GO" id="GO:0005506">
    <property type="term" value="F:iron ion binding"/>
    <property type="evidence" value="ECO:0007669"/>
    <property type="project" value="InterPro"/>
</dbReference>
<sequence length="97" mass="11051">MRYSWNVACETMRLRPPIAGTISEAITDFSCAGFTIPKRLKIHWRYTNLKYFSNPNEFDPSRFENGVPSFTFVPFGGGSPKCPGLVFARLVILVFLR</sequence>
<evidence type="ECO:0000256" key="10">
    <source>
        <dbReference type="PIRSR" id="PIRSR602401-1"/>
    </source>
</evidence>
<proteinExistence type="inferred from homology"/>
<evidence type="ECO:0000313" key="12">
    <source>
        <dbReference type="EMBL" id="KAK6932380.1"/>
    </source>
</evidence>
<dbReference type="PANTHER" id="PTHR24286">
    <property type="entry name" value="CYTOCHROME P450 26"/>
    <property type="match status" value="1"/>
</dbReference>
<evidence type="ECO:0000256" key="5">
    <source>
        <dbReference type="ARBA" id="ARBA00022723"/>
    </source>
</evidence>
<evidence type="ECO:0000256" key="9">
    <source>
        <dbReference type="ARBA" id="ARBA00023033"/>
    </source>
</evidence>
<evidence type="ECO:0000256" key="8">
    <source>
        <dbReference type="ARBA" id="ARBA00023004"/>
    </source>
</evidence>
<keyword evidence="4" id="KW-0812">Transmembrane</keyword>
<dbReference type="GO" id="GO:0016705">
    <property type="term" value="F:oxidoreductase activity, acting on paired donors, with incorporation or reduction of molecular oxygen"/>
    <property type="evidence" value="ECO:0007669"/>
    <property type="project" value="InterPro"/>
</dbReference>
<evidence type="ECO:0000256" key="4">
    <source>
        <dbReference type="ARBA" id="ARBA00022692"/>
    </source>
</evidence>
<feature type="non-terminal residue" evidence="12">
    <location>
        <position position="97"/>
    </location>
</feature>
<protein>
    <submittedName>
        <fullName evidence="12">Cytochrome P450</fullName>
    </submittedName>
</protein>
<comment type="subcellular location">
    <subcellularLocation>
        <location evidence="1">Membrane</location>
        <topology evidence="1">Single-pass membrane protein</topology>
    </subcellularLocation>
</comment>
<accession>A0AAN8VDN8</accession>
<dbReference type="EMBL" id="JBAMMX010000010">
    <property type="protein sequence ID" value="KAK6932380.1"/>
    <property type="molecule type" value="Genomic_DNA"/>
</dbReference>
<comment type="similarity">
    <text evidence="2 11">Belongs to the cytochrome P450 family.</text>
</comment>
<keyword evidence="7 11" id="KW-0560">Oxidoreductase</keyword>
<evidence type="ECO:0000256" key="3">
    <source>
        <dbReference type="ARBA" id="ARBA00022617"/>
    </source>
</evidence>
<dbReference type="AlphaFoldDB" id="A0AAN8VDN8"/>
<comment type="cofactor">
    <cofactor evidence="10">
        <name>heme</name>
        <dbReference type="ChEBI" id="CHEBI:30413"/>
    </cofactor>
</comment>
<comment type="caution">
    <text evidence="12">The sequence shown here is derived from an EMBL/GenBank/DDBJ whole genome shotgun (WGS) entry which is preliminary data.</text>
</comment>
<dbReference type="InterPro" id="IPR002401">
    <property type="entry name" value="Cyt_P450_E_grp-I"/>
</dbReference>
<gene>
    <name evidence="12" type="ORF">RJ641_002004</name>
</gene>
<dbReference type="GO" id="GO:0016020">
    <property type="term" value="C:membrane"/>
    <property type="evidence" value="ECO:0007669"/>
    <property type="project" value="UniProtKB-SubCell"/>
</dbReference>
<dbReference type="PANTHER" id="PTHR24286:SF384">
    <property type="entry name" value="P450, PUTATIVE (EUROFUNG)-RELATED"/>
    <property type="match status" value="1"/>
</dbReference>
<dbReference type="Gene3D" id="1.10.630.10">
    <property type="entry name" value="Cytochrome P450"/>
    <property type="match status" value="1"/>
</dbReference>
<evidence type="ECO:0000256" key="11">
    <source>
        <dbReference type="RuleBase" id="RU000461"/>
    </source>
</evidence>
<dbReference type="PROSITE" id="PS00086">
    <property type="entry name" value="CYTOCHROME_P450"/>
    <property type="match status" value="1"/>
</dbReference>
<dbReference type="InterPro" id="IPR001128">
    <property type="entry name" value="Cyt_P450"/>
</dbReference>
<keyword evidence="8 10" id="KW-0408">Iron</keyword>
<feature type="binding site" description="axial binding residue" evidence="10">
    <location>
        <position position="82"/>
    </location>
    <ligand>
        <name>heme</name>
        <dbReference type="ChEBI" id="CHEBI:30413"/>
    </ligand>
    <ligandPart>
        <name>Fe</name>
        <dbReference type="ChEBI" id="CHEBI:18248"/>
    </ligandPart>
</feature>
<dbReference type="InterPro" id="IPR017972">
    <property type="entry name" value="Cyt_P450_CS"/>
</dbReference>
<dbReference type="GO" id="GO:0020037">
    <property type="term" value="F:heme binding"/>
    <property type="evidence" value="ECO:0007669"/>
    <property type="project" value="InterPro"/>
</dbReference>
<dbReference type="PRINTS" id="PR00463">
    <property type="entry name" value="EP450I"/>
</dbReference>
<dbReference type="InterPro" id="IPR036396">
    <property type="entry name" value="Cyt_P450_sf"/>
</dbReference>
<dbReference type="Proteomes" id="UP001370490">
    <property type="component" value="Unassembled WGS sequence"/>
</dbReference>
<keyword evidence="5 10" id="KW-0479">Metal-binding</keyword>
<keyword evidence="13" id="KW-1185">Reference proteome</keyword>
<evidence type="ECO:0000313" key="13">
    <source>
        <dbReference type="Proteomes" id="UP001370490"/>
    </source>
</evidence>
<organism evidence="12 13">
    <name type="scientific">Dillenia turbinata</name>
    <dbReference type="NCBI Taxonomy" id="194707"/>
    <lineage>
        <taxon>Eukaryota</taxon>
        <taxon>Viridiplantae</taxon>
        <taxon>Streptophyta</taxon>
        <taxon>Embryophyta</taxon>
        <taxon>Tracheophyta</taxon>
        <taxon>Spermatophyta</taxon>
        <taxon>Magnoliopsida</taxon>
        <taxon>eudicotyledons</taxon>
        <taxon>Gunneridae</taxon>
        <taxon>Pentapetalae</taxon>
        <taxon>Dilleniales</taxon>
        <taxon>Dilleniaceae</taxon>
        <taxon>Dillenia</taxon>
    </lineage>
</organism>
<evidence type="ECO:0000256" key="6">
    <source>
        <dbReference type="ARBA" id="ARBA00022989"/>
    </source>
</evidence>
<evidence type="ECO:0000256" key="1">
    <source>
        <dbReference type="ARBA" id="ARBA00004167"/>
    </source>
</evidence>
<keyword evidence="3 10" id="KW-0349">Heme</keyword>
<dbReference type="Pfam" id="PF00067">
    <property type="entry name" value="p450"/>
    <property type="match status" value="1"/>
</dbReference>
<keyword evidence="6" id="KW-0472">Membrane</keyword>
<dbReference type="GO" id="GO:0016125">
    <property type="term" value="P:sterol metabolic process"/>
    <property type="evidence" value="ECO:0007669"/>
    <property type="project" value="TreeGrafter"/>
</dbReference>